<accession>A0ABC8ULI9</accession>
<gene>
    <name evidence="2" type="ORF">ILEXP_LOCUS51979</name>
</gene>
<organism evidence="2 3">
    <name type="scientific">Ilex paraguariensis</name>
    <name type="common">yerba mate</name>
    <dbReference type="NCBI Taxonomy" id="185542"/>
    <lineage>
        <taxon>Eukaryota</taxon>
        <taxon>Viridiplantae</taxon>
        <taxon>Streptophyta</taxon>
        <taxon>Embryophyta</taxon>
        <taxon>Tracheophyta</taxon>
        <taxon>Spermatophyta</taxon>
        <taxon>Magnoliopsida</taxon>
        <taxon>eudicotyledons</taxon>
        <taxon>Gunneridae</taxon>
        <taxon>Pentapetalae</taxon>
        <taxon>asterids</taxon>
        <taxon>campanulids</taxon>
        <taxon>Aquifoliales</taxon>
        <taxon>Aquifoliaceae</taxon>
        <taxon>Ilex</taxon>
    </lineage>
</organism>
<feature type="region of interest" description="Disordered" evidence="1">
    <location>
        <begin position="306"/>
        <end position="350"/>
    </location>
</feature>
<protein>
    <submittedName>
        <fullName evidence="2">Uncharacterized protein</fullName>
    </submittedName>
</protein>
<evidence type="ECO:0000313" key="3">
    <source>
        <dbReference type="Proteomes" id="UP001642360"/>
    </source>
</evidence>
<proteinExistence type="predicted"/>
<evidence type="ECO:0000256" key="1">
    <source>
        <dbReference type="SAM" id="MobiDB-lite"/>
    </source>
</evidence>
<comment type="caution">
    <text evidence="2">The sequence shown here is derived from an EMBL/GenBank/DDBJ whole genome shotgun (WGS) entry which is preliminary data.</text>
</comment>
<sequence length="363" mass="40532">MTAILARQNLIRALLLRKVAHIVLVILSPISSTGPKISLYQVACIMAGTVYLRTNRFEVKLEGITFKTKEFESLCAMDFLFPKGKVWHQPPVVGLDVMRHPRDPNIILVFLCFGTGCVILRFCSGDTLPDPILKFLTDQRIQFVGFGIPEKKDLFPFEELGLKKCKTDIGYLAAKHLSDPKLERCELAELAQAVLRIKRMVGLTKGSSFERHEQIKGEICQLFISTVIAMTLLGHGTRKTTEESPKKSSFLKNLNSLPWLNEGWFKISKGKKGDTPGDNSNREAVSPTEKLIKGILKSPSTEFQGCNISSPKLGSPPSTAKEQHTTTGPNLKRANSKGHNVSFKSSTERDDSKINLTERRFIY</sequence>
<dbReference type="InterPro" id="IPR036397">
    <property type="entry name" value="RNaseH_sf"/>
</dbReference>
<dbReference type="Gene3D" id="3.30.420.10">
    <property type="entry name" value="Ribonuclease H-like superfamily/Ribonuclease H"/>
    <property type="match status" value="1"/>
</dbReference>
<reference evidence="2 3" key="1">
    <citation type="submission" date="2024-02" db="EMBL/GenBank/DDBJ databases">
        <authorList>
            <person name="Vignale AGUSTIN F."/>
            <person name="Sosa J E."/>
            <person name="Modenutti C."/>
        </authorList>
    </citation>
    <scope>NUCLEOTIDE SEQUENCE [LARGE SCALE GENOMIC DNA]</scope>
</reference>
<keyword evidence="3" id="KW-1185">Reference proteome</keyword>
<dbReference type="Proteomes" id="UP001642360">
    <property type="component" value="Unassembled WGS sequence"/>
</dbReference>
<feature type="compositionally biased region" description="Polar residues" evidence="1">
    <location>
        <begin position="306"/>
        <end position="329"/>
    </location>
</feature>
<dbReference type="AlphaFoldDB" id="A0ABC8ULI9"/>
<evidence type="ECO:0000313" key="2">
    <source>
        <dbReference type="EMBL" id="CAK9181869.1"/>
    </source>
</evidence>
<dbReference type="SUPFAM" id="SSF53098">
    <property type="entry name" value="Ribonuclease H-like"/>
    <property type="match status" value="1"/>
</dbReference>
<dbReference type="EMBL" id="CAUOFW020008168">
    <property type="protein sequence ID" value="CAK9181869.1"/>
    <property type="molecule type" value="Genomic_DNA"/>
</dbReference>
<dbReference type="InterPro" id="IPR012337">
    <property type="entry name" value="RNaseH-like_sf"/>
</dbReference>
<name>A0ABC8ULI9_9AQUA</name>